<evidence type="ECO:0000256" key="6">
    <source>
        <dbReference type="ARBA" id="ARBA00023186"/>
    </source>
</evidence>
<gene>
    <name evidence="7" type="primary">djlA</name>
    <name evidence="10" type="ORF">CNF02_05915</name>
</gene>
<dbReference type="CDD" id="cd06257">
    <property type="entry name" value="DnaJ"/>
    <property type="match status" value="1"/>
</dbReference>
<evidence type="ECO:0000259" key="9">
    <source>
        <dbReference type="PROSITE" id="PS50076"/>
    </source>
</evidence>
<evidence type="ECO:0000256" key="3">
    <source>
        <dbReference type="ARBA" id="ARBA00022692"/>
    </source>
</evidence>
<comment type="caution">
    <text evidence="10">The sequence shown here is derived from an EMBL/GenBank/DDBJ whole genome shotgun (WGS) entry which is preliminary data.</text>
</comment>
<dbReference type="InterPro" id="IPR036869">
    <property type="entry name" value="J_dom_sf"/>
</dbReference>
<dbReference type="InterPro" id="IPR001623">
    <property type="entry name" value="DnaJ_domain"/>
</dbReference>
<dbReference type="CDD" id="cd07316">
    <property type="entry name" value="terB_like_DjlA"/>
    <property type="match status" value="1"/>
</dbReference>
<dbReference type="GO" id="GO:0005886">
    <property type="term" value="C:plasma membrane"/>
    <property type="evidence" value="ECO:0007669"/>
    <property type="project" value="UniProtKB-SubCell"/>
</dbReference>
<comment type="domain">
    <text evidence="7">The transmembrane domain is a dimerization domain.</text>
</comment>
<dbReference type="SMART" id="SM00271">
    <property type="entry name" value="DnaJ"/>
    <property type="match status" value="1"/>
</dbReference>
<dbReference type="GO" id="GO:0051087">
    <property type="term" value="F:protein-folding chaperone binding"/>
    <property type="evidence" value="ECO:0007669"/>
    <property type="project" value="InterPro"/>
</dbReference>
<dbReference type="NCBIfam" id="NF006948">
    <property type="entry name" value="PRK09430.1"/>
    <property type="match status" value="1"/>
</dbReference>
<keyword evidence="5 7" id="KW-0472">Membrane</keyword>
<name>A0A2A5WCP6_9GAMM</name>
<sequence length="269" mass="29890">MSWWGRVVGGTFGFMMGGPLGALMGAALGNYFDSGLSNLSIDESLGLGSRERVQSVFFTTTFALMGYIAKVDGRVTKDEIAMAERVMQQMNLNQQQRTVAMNLFNEGKKEGFPVHEVLAQFKRESFRRRNLVQIFLEIIVTTAFADGLLHSREQKVLQDVAHDLGYSRNQFNDLLARLSGQAQFGDPVSSYDKLTAAYELLGISESATSGEVKKAYRRQMNQHHPDKLVAKGLPEEMIDIATTKTQDIKAAYELIKANQSSGRATSYRG</sequence>
<proteinExistence type="inferred from homology"/>
<dbReference type="Pfam" id="PF00226">
    <property type="entry name" value="DnaJ"/>
    <property type="match status" value="1"/>
</dbReference>
<evidence type="ECO:0000256" key="7">
    <source>
        <dbReference type="HAMAP-Rule" id="MF_01153"/>
    </source>
</evidence>
<keyword evidence="1 7" id="KW-1003">Cell membrane</keyword>
<evidence type="ECO:0000256" key="1">
    <source>
        <dbReference type="ARBA" id="ARBA00022475"/>
    </source>
</evidence>
<keyword evidence="2 7" id="KW-0997">Cell inner membrane</keyword>
<comment type="subunit">
    <text evidence="7">Homodimer.</text>
</comment>
<dbReference type="PROSITE" id="PS50076">
    <property type="entry name" value="DNAJ_2"/>
    <property type="match status" value="1"/>
</dbReference>
<keyword evidence="4 7" id="KW-1133">Transmembrane helix</keyword>
<evidence type="ECO:0000256" key="2">
    <source>
        <dbReference type="ARBA" id="ARBA00022519"/>
    </source>
</evidence>
<evidence type="ECO:0000256" key="4">
    <source>
        <dbReference type="ARBA" id="ARBA00022989"/>
    </source>
</evidence>
<feature type="topological domain" description="Cytoplasmic" evidence="7">
    <location>
        <begin position="31"/>
        <end position="269"/>
    </location>
</feature>
<dbReference type="Pfam" id="PF05099">
    <property type="entry name" value="TerB"/>
    <property type="match status" value="1"/>
</dbReference>
<comment type="subcellular location">
    <subcellularLocation>
        <location evidence="7">Cell inner membrane</location>
        <topology evidence="7">Single-pass type III membrane protein</topology>
    </subcellularLocation>
</comment>
<keyword evidence="6 7" id="KW-0143">Chaperone</keyword>
<dbReference type="Gene3D" id="1.10.287.110">
    <property type="entry name" value="DnaJ domain"/>
    <property type="match status" value="1"/>
</dbReference>
<dbReference type="AlphaFoldDB" id="A0A2A5WCP6"/>
<reference evidence="10 11" key="1">
    <citation type="submission" date="2017-08" db="EMBL/GenBank/DDBJ databases">
        <title>Fine stratification of microbial communities through a metagenomic profile of the photic zone.</title>
        <authorList>
            <person name="Haro-Moreno J.M."/>
            <person name="Lopez-Perez M."/>
            <person name="De La Torre J."/>
            <person name="Picazo A."/>
            <person name="Camacho A."/>
            <person name="Rodriguez-Valera F."/>
        </authorList>
    </citation>
    <scope>NUCLEOTIDE SEQUENCE [LARGE SCALE GENOMIC DNA]</scope>
    <source>
        <strain evidence="10">MED-G28</strain>
    </source>
</reference>
<dbReference type="InterPro" id="IPR007791">
    <property type="entry name" value="DjlA_N"/>
</dbReference>
<dbReference type="EMBL" id="NTJZ01000004">
    <property type="protein sequence ID" value="PDH34325.1"/>
    <property type="molecule type" value="Genomic_DNA"/>
</dbReference>
<organism evidence="10 11">
    <name type="scientific">OM182 bacterium MED-G28</name>
    <dbReference type="NCBI Taxonomy" id="1986256"/>
    <lineage>
        <taxon>Bacteria</taxon>
        <taxon>Pseudomonadati</taxon>
        <taxon>Pseudomonadota</taxon>
        <taxon>Gammaproteobacteria</taxon>
        <taxon>OMG group</taxon>
        <taxon>OM182 clade</taxon>
    </lineage>
</organism>
<dbReference type="InterPro" id="IPR029024">
    <property type="entry name" value="TerB-like"/>
</dbReference>
<feature type="transmembrane region" description="Helical" evidence="8">
    <location>
        <begin position="12"/>
        <end position="32"/>
    </location>
</feature>
<comment type="function">
    <text evidence="7">Regulatory DnaK co-chaperone. Direct interaction between DnaK and DjlA is needed for the induction of the wcaABCDE operon, involved in the synthesis of a colanic acid polysaccharide capsule, possibly through activation of the RcsB/RcsC phosphotransfer signaling pathway. The colanic acid capsule may help the bacterium survive conditions outside the host.</text>
</comment>
<dbReference type="PRINTS" id="PR00625">
    <property type="entry name" value="JDOMAIN"/>
</dbReference>
<dbReference type="Gene3D" id="1.10.3680.10">
    <property type="entry name" value="TerB-like"/>
    <property type="match status" value="1"/>
</dbReference>
<dbReference type="InterPro" id="IPR023749">
    <property type="entry name" value="DjlA"/>
</dbReference>
<evidence type="ECO:0000313" key="10">
    <source>
        <dbReference type="EMBL" id="PDH34325.1"/>
    </source>
</evidence>
<dbReference type="HAMAP" id="MF_01153">
    <property type="entry name" value="DjlA"/>
    <property type="match status" value="1"/>
</dbReference>
<evidence type="ECO:0000256" key="8">
    <source>
        <dbReference type="SAM" id="Phobius"/>
    </source>
</evidence>
<dbReference type="SUPFAM" id="SSF158682">
    <property type="entry name" value="TerB-like"/>
    <property type="match status" value="1"/>
</dbReference>
<dbReference type="PANTHER" id="PTHR24074">
    <property type="entry name" value="CO-CHAPERONE PROTEIN DJLA"/>
    <property type="match status" value="1"/>
</dbReference>
<protein>
    <recommendedName>
        <fullName evidence="7">Co-chaperone protein DjlA</fullName>
    </recommendedName>
</protein>
<dbReference type="InterPro" id="IPR050817">
    <property type="entry name" value="DjlA_DnaK_co-chaperone"/>
</dbReference>
<evidence type="ECO:0000313" key="11">
    <source>
        <dbReference type="Proteomes" id="UP000219329"/>
    </source>
</evidence>
<accession>A0A2A5WCP6</accession>
<keyword evidence="3 7" id="KW-0812">Transmembrane</keyword>
<feature type="domain" description="J" evidence="9">
    <location>
        <begin position="196"/>
        <end position="269"/>
    </location>
</feature>
<dbReference type="SUPFAM" id="SSF46565">
    <property type="entry name" value="Chaperone J-domain"/>
    <property type="match status" value="1"/>
</dbReference>
<feature type="topological domain" description="Periplasmic" evidence="7">
    <location>
        <begin position="1"/>
        <end position="6"/>
    </location>
</feature>
<evidence type="ECO:0000256" key="5">
    <source>
        <dbReference type="ARBA" id="ARBA00023136"/>
    </source>
</evidence>
<dbReference type="Proteomes" id="UP000219329">
    <property type="component" value="Unassembled WGS sequence"/>
</dbReference>